<evidence type="ECO:0000256" key="1">
    <source>
        <dbReference type="ARBA" id="ARBA00004141"/>
    </source>
</evidence>
<comment type="subcellular location">
    <subcellularLocation>
        <location evidence="1">Membrane</location>
        <topology evidence="1">Multi-pass membrane protein</topology>
    </subcellularLocation>
</comment>
<accession>A0A8J3ALD3</accession>
<dbReference type="Pfam" id="PF12698">
    <property type="entry name" value="ABC2_membrane_3"/>
    <property type="match status" value="1"/>
</dbReference>
<proteinExistence type="predicted"/>
<keyword evidence="4 5" id="KW-0472">Membrane</keyword>
<evidence type="ECO:0000259" key="6">
    <source>
        <dbReference type="Pfam" id="PF12698"/>
    </source>
</evidence>
<feature type="transmembrane region" description="Helical" evidence="5">
    <location>
        <begin position="265"/>
        <end position="285"/>
    </location>
</feature>
<evidence type="ECO:0000256" key="3">
    <source>
        <dbReference type="ARBA" id="ARBA00022989"/>
    </source>
</evidence>
<evidence type="ECO:0000313" key="7">
    <source>
        <dbReference type="EMBL" id="GGI14895.1"/>
    </source>
</evidence>
<evidence type="ECO:0000256" key="4">
    <source>
        <dbReference type="ARBA" id="ARBA00023136"/>
    </source>
</evidence>
<dbReference type="Gene3D" id="3.40.1710.10">
    <property type="entry name" value="abc type-2 transporter like domain"/>
    <property type="match status" value="1"/>
</dbReference>
<comment type="caution">
    <text evidence="7">The sequence shown here is derived from an EMBL/GenBank/DDBJ whole genome shotgun (WGS) entry which is preliminary data.</text>
</comment>
<protein>
    <recommendedName>
        <fullName evidence="6">ABC-2 type transporter transmembrane domain-containing protein</fullName>
    </recommendedName>
</protein>
<dbReference type="InterPro" id="IPR051328">
    <property type="entry name" value="T7SS_ABC-Transporter"/>
</dbReference>
<evidence type="ECO:0000256" key="5">
    <source>
        <dbReference type="SAM" id="Phobius"/>
    </source>
</evidence>
<dbReference type="InterPro" id="IPR013525">
    <property type="entry name" value="ABC2_TM"/>
</dbReference>
<gene>
    <name evidence="7" type="ORF">GCM10007380_25240</name>
</gene>
<dbReference type="PANTHER" id="PTHR43077:SF10">
    <property type="entry name" value="TRANSPORT PERMEASE PROTEIN"/>
    <property type="match status" value="1"/>
</dbReference>
<feature type="transmembrane region" description="Helical" evidence="5">
    <location>
        <begin position="12"/>
        <end position="33"/>
    </location>
</feature>
<organism evidence="7 8">
    <name type="scientific">Gottfriedia solisilvae</name>
    <dbReference type="NCBI Taxonomy" id="1516104"/>
    <lineage>
        <taxon>Bacteria</taxon>
        <taxon>Bacillati</taxon>
        <taxon>Bacillota</taxon>
        <taxon>Bacilli</taxon>
        <taxon>Bacillales</taxon>
        <taxon>Bacillaceae</taxon>
        <taxon>Gottfriedia</taxon>
    </lineage>
</organism>
<dbReference type="EMBL" id="BMHB01000001">
    <property type="protein sequence ID" value="GGI14895.1"/>
    <property type="molecule type" value="Genomic_DNA"/>
</dbReference>
<feature type="transmembrane region" description="Helical" evidence="5">
    <location>
        <begin position="190"/>
        <end position="211"/>
    </location>
</feature>
<feature type="domain" description="ABC-2 type transporter transmembrane" evidence="6">
    <location>
        <begin position="16"/>
        <end position="363"/>
    </location>
</feature>
<name>A0A8J3ALD3_9BACI</name>
<keyword evidence="3 5" id="KW-1133">Transmembrane helix</keyword>
<keyword evidence="2 5" id="KW-0812">Transmembrane</keyword>
<feature type="transmembrane region" description="Helical" evidence="5">
    <location>
        <begin position="348"/>
        <end position="368"/>
    </location>
</feature>
<evidence type="ECO:0000313" key="8">
    <source>
        <dbReference type="Proteomes" id="UP000626244"/>
    </source>
</evidence>
<dbReference type="GO" id="GO:0016020">
    <property type="term" value="C:membrane"/>
    <property type="evidence" value="ECO:0007669"/>
    <property type="project" value="UniProtKB-SubCell"/>
</dbReference>
<dbReference type="PANTHER" id="PTHR43077">
    <property type="entry name" value="TRANSPORT PERMEASE YVFS-RELATED"/>
    <property type="match status" value="1"/>
</dbReference>
<feature type="transmembrane region" description="Helical" evidence="5">
    <location>
        <begin position="232"/>
        <end position="253"/>
    </location>
</feature>
<feature type="transmembrane region" description="Helical" evidence="5">
    <location>
        <begin position="292"/>
        <end position="309"/>
    </location>
</feature>
<dbReference type="Proteomes" id="UP000626244">
    <property type="component" value="Unassembled WGS sequence"/>
</dbReference>
<reference evidence="8" key="1">
    <citation type="journal article" date="2019" name="Int. J. Syst. Evol. Microbiol.">
        <title>The Global Catalogue of Microorganisms (GCM) 10K type strain sequencing project: providing services to taxonomists for standard genome sequencing and annotation.</title>
        <authorList>
            <consortium name="The Broad Institute Genomics Platform"/>
            <consortium name="The Broad Institute Genome Sequencing Center for Infectious Disease"/>
            <person name="Wu L."/>
            <person name="Ma J."/>
        </authorList>
    </citation>
    <scope>NUCLEOTIDE SEQUENCE [LARGE SCALE GENOMIC DNA]</scope>
    <source>
        <strain evidence="8">CGMCC 1.14993</strain>
    </source>
</reference>
<dbReference type="RefSeq" id="WP_235821435.1">
    <property type="nucleotide sequence ID" value="NZ_BMHB01000001.1"/>
</dbReference>
<dbReference type="GO" id="GO:0140359">
    <property type="term" value="F:ABC-type transporter activity"/>
    <property type="evidence" value="ECO:0007669"/>
    <property type="project" value="InterPro"/>
</dbReference>
<keyword evidence="8" id="KW-1185">Reference proteome</keyword>
<sequence>MKSLYLSILKTPSVIIGLITAVIFQVLFSVIWLTGYDHVTDRIDQFKIIVVNNDSKIGVQIAKNLDKSLKFKVTQSTVLKSAMEKLDDREVQMVINIPKDFTDKLQKNEMAKIVYSLNESNPSMLKGVMQTVENKVTATLNKELVKSGLQVTFENMNVPLNQSNELSKHLSERVHPVVNNINKVSNFSRLMVPMMLVMASFTGSMLFILEINKAFKAYKNLYNRWQKFGSRVLLIITATILISTFGTIMVNLMGVHSDQGFLTMWLFQIMYVLTFLFLAQVPFFIVSDAGGWVNIAMLSIQLLSSGTTIPRELLSSFYQTISNFLPATYAVEGIMKLVTGGSSITYEIIMLCKILMVIIVITLILVTLQRENKKDKILTV</sequence>
<dbReference type="AlphaFoldDB" id="A0A8J3ALD3"/>
<evidence type="ECO:0000256" key="2">
    <source>
        <dbReference type="ARBA" id="ARBA00022692"/>
    </source>
</evidence>